<dbReference type="AlphaFoldDB" id="A0A6A6D9D6"/>
<organism evidence="2 3">
    <name type="scientific">Zopfia rhizophila CBS 207.26</name>
    <dbReference type="NCBI Taxonomy" id="1314779"/>
    <lineage>
        <taxon>Eukaryota</taxon>
        <taxon>Fungi</taxon>
        <taxon>Dikarya</taxon>
        <taxon>Ascomycota</taxon>
        <taxon>Pezizomycotina</taxon>
        <taxon>Dothideomycetes</taxon>
        <taxon>Dothideomycetes incertae sedis</taxon>
        <taxon>Zopfiaceae</taxon>
        <taxon>Zopfia</taxon>
    </lineage>
</organism>
<dbReference type="PROSITE" id="PS50181">
    <property type="entry name" value="FBOX"/>
    <property type="match status" value="1"/>
</dbReference>
<sequence>MAPDSRDSLFLPDILPCPVPGRCEFHAKIFGSRDQPGNIAEEWYCWRCDKMHPTTLTKAANPGATRPSTIESLPTELLQHIAGYLPVSCRASLAFASRTLCNRLGTEAWSRTAFWGNKSERYNFLSLLSRDLPTYGLCGRCVMLRHYDSECAWPLLRPHREMRGIQPPVYSVSEFLAQRTLAYYRHGRETGTCMSILACSGTYRKPWTADDRIHAEYAGFKDDDLELGIPIKYKADARLAADNLEIISHVQYQIDLPQPWTSLELAECWAIIRGLYVCPHTLSHWLVTTERQKESTWICSTCPTDVRGTINSDANSDENADENGNEKSSIVIDVWQNSVGRCGDRMTDTVLCPVSGQWFRKGKIREMFESARPL</sequence>
<dbReference type="InterPro" id="IPR001810">
    <property type="entry name" value="F-box_dom"/>
</dbReference>
<gene>
    <name evidence="2" type="ORF">K469DRAFT_702980</name>
</gene>
<dbReference type="Proteomes" id="UP000800200">
    <property type="component" value="Unassembled WGS sequence"/>
</dbReference>
<dbReference type="EMBL" id="ML994745">
    <property type="protein sequence ID" value="KAF2175108.1"/>
    <property type="molecule type" value="Genomic_DNA"/>
</dbReference>
<keyword evidence="3" id="KW-1185">Reference proteome</keyword>
<accession>A0A6A6D9D6</accession>
<name>A0A6A6D9D6_9PEZI</name>
<evidence type="ECO:0000313" key="2">
    <source>
        <dbReference type="EMBL" id="KAF2175108.1"/>
    </source>
</evidence>
<protein>
    <recommendedName>
        <fullName evidence="1">F-box domain-containing protein</fullName>
    </recommendedName>
</protein>
<reference evidence="2" key="1">
    <citation type="journal article" date="2020" name="Stud. Mycol.">
        <title>101 Dothideomycetes genomes: a test case for predicting lifestyles and emergence of pathogens.</title>
        <authorList>
            <person name="Haridas S."/>
            <person name="Albert R."/>
            <person name="Binder M."/>
            <person name="Bloem J."/>
            <person name="Labutti K."/>
            <person name="Salamov A."/>
            <person name="Andreopoulos B."/>
            <person name="Baker S."/>
            <person name="Barry K."/>
            <person name="Bills G."/>
            <person name="Bluhm B."/>
            <person name="Cannon C."/>
            <person name="Castanera R."/>
            <person name="Culley D."/>
            <person name="Daum C."/>
            <person name="Ezra D."/>
            <person name="Gonzalez J."/>
            <person name="Henrissat B."/>
            <person name="Kuo A."/>
            <person name="Liang C."/>
            <person name="Lipzen A."/>
            <person name="Lutzoni F."/>
            <person name="Magnuson J."/>
            <person name="Mondo S."/>
            <person name="Nolan M."/>
            <person name="Ohm R."/>
            <person name="Pangilinan J."/>
            <person name="Park H.-J."/>
            <person name="Ramirez L."/>
            <person name="Alfaro M."/>
            <person name="Sun H."/>
            <person name="Tritt A."/>
            <person name="Yoshinaga Y."/>
            <person name="Zwiers L.-H."/>
            <person name="Turgeon B."/>
            <person name="Goodwin S."/>
            <person name="Spatafora J."/>
            <person name="Crous P."/>
            <person name="Grigoriev I."/>
        </authorList>
    </citation>
    <scope>NUCLEOTIDE SEQUENCE</scope>
    <source>
        <strain evidence="2">CBS 207.26</strain>
    </source>
</reference>
<dbReference type="SUPFAM" id="SSF81383">
    <property type="entry name" value="F-box domain"/>
    <property type="match status" value="1"/>
</dbReference>
<proteinExistence type="predicted"/>
<dbReference type="InterPro" id="IPR036047">
    <property type="entry name" value="F-box-like_dom_sf"/>
</dbReference>
<dbReference type="OrthoDB" id="3766406at2759"/>
<evidence type="ECO:0000313" key="3">
    <source>
        <dbReference type="Proteomes" id="UP000800200"/>
    </source>
</evidence>
<feature type="domain" description="F-box" evidence="1">
    <location>
        <begin position="67"/>
        <end position="112"/>
    </location>
</feature>
<evidence type="ECO:0000259" key="1">
    <source>
        <dbReference type="PROSITE" id="PS50181"/>
    </source>
</evidence>